<comment type="similarity">
    <text evidence="1">Belongs to the LytR/CpsA/Psr (LCP) family.</text>
</comment>
<dbReference type="PANTHER" id="PTHR33392:SF6">
    <property type="entry name" value="POLYISOPRENYL-TEICHOIC ACID--PEPTIDOGLYCAN TEICHOIC ACID TRANSFERASE TAGU"/>
    <property type="match status" value="1"/>
</dbReference>
<dbReference type="OrthoDB" id="9782542at2"/>
<keyword evidence="4 5" id="KW-1133">Transmembrane helix</keyword>
<feature type="transmembrane region" description="Helical" evidence="5">
    <location>
        <begin position="12"/>
        <end position="35"/>
    </location>
</feature>
<dbReference type="GO" id="GO:0071555">
    <property type="term" value="P:cell wall organization"/>
    <property type="evidence" value="ECO:0007669"/>
    <property type="project" value="UniProtKB-KW"/>
</dbReference>
<accession>A0A1D2YVW6</accession>
<protein>
    <recommendedName>
        <fullName evidence="6">Cell envelope-related transcriptional attenuator domain-containing protein</fullName>
    </recommendedName>
</protein>
<keyword evidence="2 5" id="KW-0812">Transmembrane</keyword>
<keyword evidence="5" id="KW-0472">Membrane</keyword>
<gene>
    <name evidence="7" type="ORF">BHF71_00950</name>
</gene>
<dbReference type="NCBIfam" id="TIGR00350">
    <property type="entry name" value="lytR_cpsA_psr"/>
    <property type="match status" value="1"/>
</dbReference>
<comment type="caution">
    <text evidence="7">The sequence shown here is derived from an EMBL/GenBank/DDBJ whole genome shotgun (WGS) entry which is preliminary data.</text>
</comment>
<evidence type="ECO:0000313" key="7">
    <source>
        <dbReference type="EMBL" id="OEF99775.1"/>
    </source>
</evidence>
<sequence>MDSQNKQRLERVLKSFLIVILAIMTVFAVVVVYLWNTLDNSYQEVERIPNNNEKNVVSNVDKNVLEEPLSILLLGVDGNRTEVGRTDTIMLMVLNPKDKSITEVSLPRDTYTEIVGKGYKDKVNHSMQYGIPTVIATVENFFNIPIDYYVTIDFKGFEKVIDTIGGIEINVDKRMKYTDVAGNLYIDLQPGLQVLNGEQALGYARFRHDKLGDLGRIERQKKVIKAVLDKTLDIRTTKYIFELMNIVGDHLKTDIPKADMIKILTTYRDATSNNLSSLKVNGESKRFGELNLWYYVVSDQERARLHDLLSEKLSKGQGE</sequence>
<reference evidence="7 8" key="1">
    <citation type="submission" date="2016-09" db="EMBL/GenBank/DDBJ databases">
        <title>Draft genome sequence for the type strain of Vulcanibacillus modesticaldus BR, a strictly anaerobic, moderately thermophilic, and nitrate-reducing bacterium from deep sea-hydrothermal vents of the Mid-Atlantic Ridge.</title>
        <authorList>
            <person name="Abin C.A."/>
            <person name="Hollibaugh J.T."/>
        </authorList>
    </citation>
    <scope>NUCLEOTIDE SEQUENCE [LARGE SCALE GENOMIC DNA]</scope>
    <source>
        <strain evidence="7 8">BR</strain>
    </source>
</reference>
<evidence type="ECO:0000256" key="3">
    <source>
        <dbReference type="ARBA" id="ARBA00022968"/>
    </source>
</evidence>
<dbReference type="InterPro" id="IPR050922">
    <property type="entry name" value="LytR/CpsA/Psr_CW_biosynth"/>
</dbReference>
<dbReference type="Pfam" id="PF03816">
    <property type="entry name" value="LytR_cpsA_psr"/>
    <property type="match status" value="1"/>
</dbReference>
<keyword evidence="3" id="KW-0735">Signal-anchor</keyword>
<evidence type="ECO:0000256" key="4">
    <source>
        <dbReference type="ARBA" id="ARBA00022989"/>
    </source>
</evidence>
<evidence type="ECO:0000256" key="1">
    <source>
        <dbReference type="ARBA" id="ARBA00006068"/>
    </source>
</evidence>
<dbReference type="STRING" id="337097.BHF71_00950"/>
<dbReference type="PANTHER" id="PTHR33392">
    <property type="entry name" value="POLYISOPRENYL-TEICHOIC ACID--PEPTIDOGLYCAN TEICHOIC ACID TRANSFERASE TAGU"/>
    <property type="match status" value="1"/>
</dbReference>
<evidence type="ECO:0000256" key="5">
    <source>
        <dbReference type="SAM" id="Phobius"/>
    </source>
</evidence>
<keyword evidence="8" id="KW-1185">Reference proteome</keyword>
<evidence type="ECO:0000256" key="2">
    <source>
        <dbReference type="ARBA" id="ARBA00022692"/>
    </source>
</evidence>
<organism evidence="7 8">
    <name type="scientific">Vulcanibacillus modesticaldus</name>
    <dbReference type="NCBI Taxonomy" id="337097"/>
    <lineage>
        <taxon>Bacteria</taxon>
        <taxon>Bacillati</taxon>
        <taxon>Bacillota</taxon>
        <taxon>Bacilli</taxon>
        <taxon>Bacillales</taxon>
        <taxon>Bacillaceae</taxon>
        <taxon>Vulcanibacillus</taxon>
    </lineage>
</organism>
<dbReference type="InterPro" id="IPR004474">
    <property type="entry name" value="LytR_CpsA_psr"/>
</dbReference>
<dbReference type="RefSeq" id="WP_069656262.1">
    <property type="nucleotide sequence ID" value="NZ_MIJF01000013.1"/>
</dbReference>
<proteinExistence type="inferred from homology"/>
<name>A0A1D2YVW6_9BACI</name>
<dbReference type="AlphaFoldDB" id="A0A1D2YVW6"/>
<dbReference type="Gene3D" id="3.40.630.190">
    <property type="entry name" value="LCP protein"/>
    <property type="match status" value="1"/>
</dbReference>
<dbReference type="EMBL" id="MIJF01000013">
    <property type="protein sequence ID" value="OEF99775.1"/>
    <property type="molecule type" value="Genomic_DNA"/>
</dbReference>
<feature type="domain" description="Cell envelope-related transcriptional attenuator" evidence="6">
    <location>
        <begin position="85"/>
        <end position="231"/>
    </location>
</feature>
<evidence type="ECO:0000259" key="6">
    <source>
        <dbReference type="Pfam" id="PF03816"/>
    </source>
</evidence>
<dbReference type="Proteomes" id="UP000243739">
    <property type="component" value="Unassembled WGS sequence"/>
</dbReference>
<evidence type="ECO:0000313" key="8">
    <source>
        <dbReference type="Proteomes" id="UP000243739"/>
    </source>
</evidence>